<gene>
    <name evidence="2" type="ORF">NDU88_002866</name>
</gene>
<keyword evidence="3" id="KW-1185">Reference proteome</keyword>
<feature type="compositionally biased region" description="Low complexity" evidence="1">
    <location>
        <begin position="65"/>
        <end position="80"/>
    </location>
</feature>
<dbReference type="EMBL" id="JANPWB010000002">
    <property type="protein sequence ID" value="KAJ1207475.1"/>
    <property type="molecule type" value="Genomic_DNA"/>
</dbReference>
<comment type="caution">
    <text evidence="2">The sequence shown here is derived from an EMBL/GenBank/DDBJ whole genome shotgun (WGS) entry which is preliminary data.</text>
</comment>
<accession>A0AAV7W3N1</accession>
<evidence type="ECO:0000256" key="1">
    <source>
        <dbReference type="SAM" id="MobiDB-lite"/>
    </source>
</evidence>
<dbReference type="AlphaFoldDB" id="A0AAV7W3N1"/>
<name>A0AAV7W3N1_PLEWA</name>
<reference evidence="2" key="1">
    <citation type="journal article" date="2022" name="bioRxiv">
        <title>Sequencing and chromosome-scale assembly of the giantPleurodeles waltlgenome.</title>
        <authorList>
            <person name="Brown T."/>
            <person name="Elewa A."/>
            <person name="Iarovenko S."/>
            <person name="Subramanian E."/>
            <person name="Araus A.J."/>
            <person name="Petzold A."/>
            <person name="Susuki M."/>
            <person name="Suzuki K.-i.T."/>
            <person name="Hayashi T."/>
            <person name="Toyoda A."/>
            <person name="Oliveira C."/>
            <person name="Osipova E."/>
            <person name="Leigh N.D."/>
            <person name="Simon A."/>
            <person name="Yun M.H."/>
        </authorList>
    </citation>
    <scope>NUCLEOTIDE SEQUENCE</scope>
    <source>
        <strain evidence="2">20211129_DDA</strain>
        <tissue evidence="2">Liver</tissue>
    </source>
</reference>
<proteinExistence type="predicted"/>
<organism evidence="2 3">
    <name type="scientific">Pleurodeles waltl</name>
    <name type="common">Iberian ribbed newt</name>
    <dbReference type="NCBI Taxonomy" id="8319"/>
    <lineage>
        <taxon>Eukaryota</taxon>
        <taxon>Metazoa</taxon>
        <taxon>Chordata</taxon>
        <taxon>Craniata</taxon>
        <taxon>Vertebrata</taxon>
        <taxon>Euteleostomi</taxon>
        <taxon>Amphibia</taxon>
        <taxon>Batrachia</taxon>
        <taxon>Caudata</taxon>
        <taxon>Salamandroidea</taxon>
        <taxon>Salamandridae</taxon>
        <taxon>Pleurodelinae</taxon>
        <taxon>Pleurodeles</taxon>
    </lineage>
</organism>
<dbReference type="Proteomes" id="UP001066276">
    <property type="component" value="Chromosome 1_2"/>
</dbReference>
<protein>
    <submittedName>
        <fullName evidence="2">Uncharacterized protein</fullName>
    </submittedName>
</protein>
<feature type="region of interest" description="Disordered" evidence="1">
    <location>
        <begin position="1"/>
        <end position="80"/>
    </location>
</feature>
<evidence type="ECO:0000313" key="3">
    <source>
        <dbReference type="Proteomes" id="UP001066276"/>
    </source>
</evidence>
<sequence length="80" mass="7927">MVPGVWCPGSVSDVGPVSGAVSGARPSACLRAPRGHPSAVSGLSPGPWGRPSALSRGPGRVTQQRRAGGSRAGARAGENR</sequence>
<evidence type="ECO:0000313" key="2">
    <source>
        <dbReference type="EMBL" id="KAJ1207475.1"/>
    </source>
</evidence>